<evidence type="ECO:0000313" key="1">
    <source>
        <dbReference type="EMBL" id="SEL24923.1"/>
    </source>
</evidence>
<name>A0A1H7NMX3_9NOCA</name>
<keyword evidence="2" id="KW-1185">Reference proteome</keyword>
<dbReference type="EMBL" id="FOAW01000007">
    <property type="protein sequence ID" value="SEL24923.1"/>
    <property type="molecule type" value="Genomic_DNA"/>
</dbReference>
<reference evidence="2" key="1">
    <citation type="submission" date="2016-10" db="EMBL/GenBank/DDBJ databases">
        <authorList>
            <person name="Varghese N."/>
            <person name="Submissions S."/>
        </authorList>
    </citation>
    <scope>NUCLEOTIDE SEQUENCE [LARGE SCALE GENOMIC DNA]</scope>
    <source>
        <strain evidence="2">DSM 44675</strain>
    </source>
</reference>
<protein>
    <submittedName>
        <fullName evidence="1">Uncharacterized protein</fullName>
    </submittedName>
</protein>
<evidence type="ECO:0000313" key="2">
    <source>
        <dbReference type="Proteomes" id="UP000198677"/>
    </source>
</evidence>
<organism evidence="1 2">
    <name type="scientific">Rhodococcus maanshanensis</name>
    <dbReference type="NCBI Taxonomy" id="183556"/>
    <lineage>
        <taxon>Bacteria</taxon>
        <taxon>Bacillati</taxon>
        <taxon>Actinomycetota</taxon>
        <taxon>Actinomycetes</taxon>
        <taxon>Mycobacteriales</taxon>
        <taxon>Nocardiaceae</taxon>
        <taxon>Rhodococcus</taxon>
    </lineage>
</organism>
<accession>A0A1H7NMX3</accession>
<dbReference type="Proteomes" id="UP000198677">
    <property type="component" value="Unassembled WGS sequence"/>
</dbReference>
<gene>
    <name evidence="1" type="ORF">SAMN05444583_10792</name>
</gene>
<proteinExistence type="predicted"/>
<dbReference type="AlphaFoldDB" id="A0A1H7NMX3"/>
<sequence>MQSSRVGYQFRITNYVHEEGPRLRLRNVNSKRVDVSLTPDEAYQLQDSLSDCLDEHERNELRNCKGAGR</sequence>